<feature type="transmembrane region" description="Helical" evidence="1">
    <location>
        <begin position="61"/>
        <end position="78"/>
    </location>
</feature>
<keyword evidence="1" id="KW-1133">Transmembrane helix</keyword>
<protein>
    <submittedName>
        <fullName evidence="2">Uncharacterized protein</fullName>
    </submittedName>
</protein>
<gene>
    <name evidence="2" type="ORF">GCM10023203_22560</name>
</gene>
<evidence type="ECO:0000256" key="1">
    <source>
        <dbReference type="SAM" id="Phobius"/>
    </source>
</evidence>
<keyword evidence="1" id="KW-0812">Transmembrane</keyword>
<sequence length="150" mass="15352">MTATRRRTPRAATLPRMPIGTAADDGVVRVRRAGWLVTGAALVVAAATLLVVGLVPPGPGRTVAVVVAVVLAFVLAGWRAVRARRDTSRVAGLRPISSWLAAFAWAVTVFSSLVALADPTDGGRAVVAGLLAGCVLVLVGRAGEHVGTRS</sequence>
<dbReference type="Proteomes" id="UP001500457">
    <property type="component" value="Unassembled WGS sequence"/>
</dbReference>
<organism evidence="2 3">
    <name type="scientific">Actinomycetospora straminea</name>
    <dbReference type="NCBI Taxonomy" id="663607"/>
    <lineage>
        <taxon>Bacteria</taxon>
        <taxon>Bacillati</taxon>
        <taxon>Actinomycetota</taxon>
        <taxon>Actinomycetes</taxon>
        <taxon>Pseudonocardiales</taxon>
        <taxon>Pseudonocardiaceae</taxon>
        <taxon>Actinomycetospora</taxon>
    </lineage>
</organism>
<feature type="transmembrane region" description="Helical" evidence="1">
    <location>
        <begin position="99"/>
        <end position="117"/>
    </location>
</feature>
<dbReference type="EMBL" id="BAABHQ010000004">
    <property type="protein sequence ID" value="GAA4872346.1"/>
    <property type="molecule type" value="Genomic_DNA"/>
</dbReference>
<feature type="transmembrane region" description="Helical" evidence="1">
    <location>
        <begin position="35"/>
        <end position="55"/>
    </location>
</feature>
<reference evidence="3" key="1">
    <citation type="journal article" date="2019" name="Int. J. Syst. Evol. Microbiol.">
        <title>The Global Catalogue of Microorganisms (GCM) 10K type strain sequencing project: providing services to taxonomists for standard genome sequencing and annotation.</title>
        <authorList>
            <consortium name="The Broad Institute Genomics Platform"/>
            <consortium name="The Broad Institute Genome Sequencing Center for Infectious Disease"/>
            <person name="Wu L."/>
            <person name="Ma J."/>
        </authorList>
    </citation>
    <scope>NUCLEOTIDE SEQUENCE [LARGE SCALE GENOMIC DNA]</scope>
    <source>
        <strain evidence="3">JCM 17983</strain>
    </source>
</reference>
<evidence type="ECO:0000313" key="3">
    <source>
        <dbReference type="Proteomes" id="UP001500457"/>
    </source>
</evidence>
<keyword evidence="3" id="KW-1185">Reference proteome</keyword>
<name>A0ABP9E9C8_9PSEU</name>
<accession>A0ABP9E9C8</accession>
<comment type="caution">
    <text evidence="2">The sequence shown here is derived from an EMBL/GenBank/DDBJ whole genome shotgun (WGS) entry which is preliminary data.</text>
</comment>
<proteinExistence type="predicted"/>
<feature type="transmembrane region" description="Helical" evidence="1">
    <location>
        <begin position="123"/>
        <end position="140"/>
    </location>
</feature>
<keyword evidence="1" id="KW-0472">Membrane</keyword>
<evidence type="ECO:0000313" key="2">
    <source>
        <dbReference type="EMBL" id="GAA4872346.1"/>
    </source>
</evidence>